<dbReference type="AlphaFoldDB" id="A0A9P8Y3X5"/>
<accession>A0A9P8Y3X5</accession>
<protein>
    <recommendedName>
        <fullName evidence="3">Zn(2)-C6 fungal-type domain-containing protein</fullName>
    </recommendedName>
</protein>
<evidence type="ECO:0000259" key="3">
    <source>
        <dbReference type="PROSITE" id="PS00463"/>
    </source>
</evidence>
<name>A0A9P8Y3X5_9PEZI</name>
<keyword evidence="1" id="KW-0539">Nucleus</keyword>
<dbReference type="CDD" id="cd00067">
    <property type="entry name" value="GAL4"/>
    <property type="match status" value="1"/>
</dbReference>
<dbReference type="Proteomes" id="UP000756346">
    <property type="component" value="Unassembled WGS sequence"/>
</dbReference>
<dbReference type="Gene3D" id="4.10.240.10">
    <property type="entry name" value="Zn(2)-C6 fungal-type DNA-binding domain"/>
    <property type="match status" value="1"/>
</dbReference>
<evidence type="ECO:0000256" key="1">
    <source>
        <dbReference type="ARBA" id="ARBA00023242"/>
    </source>
</evidence>
<dbReference type="GeneID" id="70184493"/>
<dbReference type="EMBL" id="JAGTJQ010000008">
    <property type="protein sequence ID" value="KAH7026708.1"/>
    <property type="molecule type" value="Genomic_DNA"/>
</dbReference>
<keyword evidence="5" id="KW-1185">Reference proteome</keyword>
<dbReference type="PROSITE" id="PS00463">
    <property type="entry name" value="ZN2_CY6_FUNGAL_1"/>
    <property type="match status" value="1"/>
</dbReference>
<reference evidence="4" key="1">
    <citation type="journal article" date="2021" name="Nat. Commun.">
        <title>Genetic determinants of endophytism in the Arabidopsis root mycobiome.</title>
        <authorList>
            <person name="Mesny F."/>
            <person name="Miyauchi S."/>
            <person name="Thiergart T."/>
            <person name="Pickel B."/>
            <person name="Atanasova L."/>
            <person name="Karlsson M."/>
            <person name="Huettel B."/>
            <person name="Barry K.W."/>
            <person name="Haridas S."/>
            <person name="Chen C."/>
            <person name="Bauer D."/>
            <person name="Andreopoulos W."/>
            <person name="Pangilinan J."/>
            <person name="LaButti K."/>
            <person name="Riley R."/>
            <person name="Lipzen A."/>
            <person name="Clum A."/>
            <person name="Drula E."/>
            <person name="Henrissat B."/>
            <person name="Kohler A."/>
            <person name="Grigoriev I.V."/>
            <person name="Martin F.M."/>
            <person name="Hacquard S."/>
        </authorList>
    </citation>
    <scope>NUCLEOTIDE SEQUENCE</scope>
    <source>
        <strain evidence="4">MPI-CAGE-CH-0230</strain>
    </source>
</reference>
<dbReference type="InterPro" id="IPR036864">
    <property type="entry name" value="Zn2-C6_fun-type_DNA-bd_sf"/>
</dbReference>
<sequence length="446" mass="47491">MACAANIVAMRTVSEDSNDGTSQPAKRLACERCRSQKLRCIRRGLGDSACARCTQAQAGCVVRRRKAPGRPAGYKDNASTPQQTAVESPGMVLAVQHDGFHSSSDLSFFGGSPLDLILDPASIANSDQINDFSAIGLPSDYTTTSALTDSFFADSSATTNSSPSWPSITATLAKSQLPPARSSPSERRTSSSCEPGLQLSKLHQNLTSHLAQLRSTPWDILATLRLECSPCLSCHQPTTDSFLGSAFDPLASTFQLMSEFEHHITTDSAAAAAAGHYGPQMTLSYALIAVSCYIQLVLIYDHVLSHLAEQCADNRIVRDFILQSAAPLSLSGQALPPSRNLLGRSLVRLLESRIGSIEAVLGLPDEFRVSRADERGSWSTMISDSTLGEDVGGDASVDDGRERKGLVGKSLLGVLQASLLTSESGAGGPAIVENLRTRMTYLEKLA</sequence>
<feature type="region of interest" description="Disordered" evidence="2">
    <location>
        <begin position="174"/>
        <end position="194"/>
    </location>
</feature>
<dbReference type="InterPro" id="IPR001138">
    <property type="entry name" value="Zn2Cys6_DnaBD"/>
</dbReference>
<evidence type="ECO:0000313" key="4">
    <source>
        <dbReference type="EMBL" id="KAH7026708.1"/>
    </source>
</evidence>
<dbReference type="GO" id="GO:0008270">
    <property type="term" value="F:zinc ion binding"/>
    <property type="evidence" value="ECO:0007669"/>
    <property type="project" value="InterPro"/>
</dbReference>
<dbReference type="GO" id="GO:0000981">
    <property type="term" value="F:DNA-binding transcription factor activity, RNA polymerase II-specific"/>
    <property type="evidence" value="ECO:0007669"/>
    <property type="project" value="InterPro"/>
</dbReference>
<proteinExistence type="predicted"/>
<evidence type="ECO:0000256" key="2">
    <source>
        <dbReference type="SAM" id="MobiDB-lite"/>
    </source>
</evidence>
<evidence type="ECO:0000313" key="5">
    <source>
        <dbReference type="Proteomes" id="UP000756346"/>
    </source>
</evidence>
<organism evidence="4 5">
    <name type="scientific">Microdochium trichocladiopsis</name>
    <dbReference type="NCBI Taxonomy" id="1682393"/>
    <lineage>
        <taxon>Eukaryota</taxon>
        <taxon>Fungi</taxon>
        <taxon>Dikarya</taxon>
        <taxon>Ascomycota</taxon>
        <taxon>Pezizomycotina</taxon>
        <taxon>Sordariomycetes</taxon>
        <taxon>Xylariomycetidae</taxon>
        <taxon>Xylariales</taxon>
        <taxon>Microdochiaceae</taxon>
        <taxon>Microdochium</taxon>
    </lineage>
</organism>
<gene>
    <name evidence="4" type="ORF">B0I36DRAFT_331180</name>
</gene>
<dbReference type="RefSeq" id="XP_046009925.1">
    <property type="nucleotide sequence ID" value="XM_046154947.1"/>
</dbReference>
<comment type="caution">
    <text evidence="4">The sequence shown here is derived from an EMBL/GenBank/DDBJ whole genome shotgun (WGS) entry which is preliminary data.</text>
</comment>
<dbReference type="SUPFAM" id="SSF57701">
    <property type="entry name" value="Zn2/Cys6 DNA-binding domain"/>
    <property type="match status" value="1"/>
</dbReference>
<feature type="domain" description="Zn(2)-C6 fungal-type" evidence="3">
    <location>
        <begin position="29"/>
        <end position="60"/>
    </location>
</feature>
<dbReference type="OrthoDB" id="4222821at2759"/>